<dbReference type="InterPro" id="IPR016024">
    <property type="entry name" value="ARM-type_fold"/>
</dbReference>
<name>G0NNA4_CAEBE</name>
<protein>
    <submittedName>
        <fullName evidence="1">Uncharacterized protein</fullName>
    </submittedName>
</protein>
<dbReference type="SUPFAM" id="SSF48371">
    <property type="entry name" value="ARM repeat"/>
    <property type="match status" value="1"/>
</dbReference>
<evidence type="ECO:0000313" key="1">
    <source>
        <dbReference type="EMBL" id="EGT34448.1"/>
    </source>
</evidence>
<organism evidence="2">
    <name type="scientific">Caenorhabditis brenneri</name>
    <name type="common">Nematode worm</name>
    <dbReference type="NCBI Taxonomy" id="135651"/>
    <lineage>
        <taxon>Eukaryota</taxon>
        <taxon>Metazoa</taxon>
        <taxon>Ecdysozoa</taxon>
        <taxon>Nematoda</taxon>
        <taxon>Chromadorea</taxon>
        <taxon>Rhabditida</taxon>
        <taxon>Rhabditina</taxon>
        <taxon>Rhabditomorpha</taxon>
        <taxon>Rhabditoidea</taxon>
        <taxon>Rhabditidae</taxon>
        <taxon>Peloderinae</taxon>
        <taxon>Caenorhabditis</taxon>
    </lineage>
</organism>
<dbReference type="Gene3D" id="3.80.10.10">
    <property type="entry name" value="Ribonuclease Inhibitor"/>
    <property type="match status" value="1"/>
</dbReference>
<dbReference type="InParanoid" id="G0NNA4"/>
<reference evidence="2" key="1">
    <citation type="submission" date="2011-07" db="EMBL/GenBank/DDBJ databases">
        <authorList>
            <consortium name="Caenorhabditis brenneri Sequencing and Analysis Consortium"/>
            <person name="Wilson R.K."/>
        </authorList>
    </citation>
    <scope>NUCLEOTIDE SEQUENCE [LARGE SCALE GENOMIC DNA]</scope>
    <source>
        <strain evidence="2">PB2801</strain>
    </source>
</reference>
<dbReference type="OMA" id="WIASKTE"/>
<evidence type="ECO:0000313" key="2">
    <source>
        <dbReference type="Proteomes" id="UP000008068"/>
    </source>
</evidence>
<dbReference type="Proteomes" id="UP000008068">
    <property type="component" value="Unassembled WGS sequence"/>
</dbReference>
<dbReference type="eggNOG" id="KOG3665">
    <property type="taxonomic scope" value="Eukaryota"/>
</dbReference>
<dbReference type="SUPFAM" id="SSF52047">
    <property type="entry name" value="RNI-like"/>
    <property type="match status" value="1"/>
</dbReference>
<dbReference type="InterPro" id="IPR032675">
    <property type="entry name" value="LRR_dom_sf"/>
</dbReference>
<dbReference type="PANTHER" id="PTHR12904:SF28">
    <property type="entry name" value="ATP SYNTHASE SUBUNIT ALPHA-RELATED"/>
    <property type="match status" value="1"/>
</dbReference>
<accession>G0NNA4</accession>
<sequence>MEPVPSLLKLCLPLAVENLKRGLYRDHDYELVGNLSQLVFDKLHKPNHPLPDHIAKEVQEKFNVANLVLGRNNFDDSHVDMVKAQIVQKLEILDLKNEQLMSSVMNHTGSSERTEDVKYDILLLLRIILNEGCRETLGTFKISGNAINNPRNLIEKMSYVYPYLKVLHMNGCDLDSGHLDSISKCYPHLAELSIGYTKVDRILGKRNFSGLKMLCIAGLKFQTLPDLSGIGNLKQLVVLDISCNDGSSNTAELLANSDITFPHLKLLDCSGNSLSDEILRKLCTQHPNLVQVPVIKTKYDRDWYFSHISEKVKFLTVHDLAACNESLEFYKTNVPLSDLILQRAKHFFGEEELNFQAHDDIKKSASLLAGILENYHQSTGNQAHALDCLVLILRYGGIDNLTEDERKAIANAVFTAINFAEWTEENNSDDGCHNVIVGMWLFSETTLLENSNIETDLFELCHTIIQKLVGSNPKMLELCISVLGSLPMPEFSTEENHVKRINALQLHLLGLLKVINSNELTDPTDIVGYLFYLHSIVPSDNESINEQYIDLLLTNLTQEWENEYGCMAASDFLRRFPKETRLRIFTKTNFDNIVERLTDFRNPGRVQRAIVFLLTEYVLFIDENLSAKPFDETLENDLVGDILYWHLKIHLDGKPDLFSLFDWIASKTEHCIVGSWAIWVHMNLGRFYK</sequence>
<dbReference type="GO" id="GO:0031462">
    <property type="term" value="C:Cul2-RING ubiquitin ligase complex"/>
    <property type="evidence" value="ECO:0007669"/>
    <property type="project" value="TreeGrafter"/>
</dbReference>
<dbReference type="InterPro" id="IPR051341">
    <property type="entry name" value="Zyg-11_UBL_adapter"/>
</dbReference>
<gene>
    <name evidence="1" type="ORF">CAEBREN_05322</name>
</gene>
<dbReference type="AlphaFoldDB" id="G0NNA4"/>
<keyword evidence="2" id="KW-1185">Reference proteome</keyword>
<dbReference type="PANTHER" id="PTHR12904">
    <property type="match status" value="1"/>
</dbReference>
<proteinExistence type="predicted"/>
<dbReference type="EMBL" id="GL379913">
    <property type="protein sequence ID" value="EGT34448.1"/>
    <property type="molecule type" value="Genomic_DNA"/>
</dbReference>
<dbReference type="HOGENOM" id="CLU_399695_0_0_1"/>